<reference evidence="1 2" key="1">
    <citation type="submission" date="2015-01" db="EMBL/GenBank/DDBJ databases">
        <title>Evolution of Trichinella species and genotypes.</title>
        <authorList>
            <person name="Korhonen P.K."/>
            <person name="Edoardo P."/>
            <person name="Giuseppe L.R."/>
            <person name="Gasser R.B."/>
        </authorList>
    </citation>
    <scope>NUCLEOTIDE SEQUENCE [LARGE SCALE GENOMIC DNA]</scope>
    <source>
        <strain evidence="1">ISS176</strain>
    </source>
</reference>
<evidence type="ECO:0000313" key="2">
    <source>
        <dbReference type="Proteomes" id="UP000054826"/>
    </source>
</evidence>
<feature type="non-terminal residue" evidence="1">
    <location>
        <position position="1"/>
    </location>
</feature>
<dbReference type="Proteomes" id="UP000054826">
    <property type="component" value="Unassembled WGS sequence"/>
</dbReference>
<comment type="caution">
    <text evidence="1">The sequence shown here is derived from an EMBL/GenBank/DDBJ whole genome shotgun (WGS) entry which is preliminary data.</text>
</comment>
<dbReference type="EMBL" id="JYDV01000133">
    <property type="protein sequence ID" value="KRZ30033.1"/>
    <property type="molecule type" value="Genomic_DNA"/>
</dbReference>
<accession>A0A0V1J4Z5</accession>
<dbReference type="AlphaFoldDB" id="A0A0V1J4Z5"/>
<organism evidence="1 2">
    <name type="scientific">Trichinella pseudospiralis</name>
    <name type="common">Parasitic roundworm</name>
    <dbReference type="NCBI Taxonomy" id="6337"/>
    <lineage>
        <taxon>Eukaryota</taxon>
        <taxon>Metazoa</taxon>
        <taxon>Ecdysozoa</taxon>
        <taxon>Nematoda</taxon>
        <taxon>Enoplea</taxon>
        <taxon>Dorylaimia</taxon>
        <taxon>Trichinellida</taxon>
        <taxon>Trichinellidae</taxon>
        <taxon>Trichinella</taxon>
    </lineage>
</organism>
<evidence type="ECO:0000313" key="1">
    <source>
        <dbReference type="EMBL" id="KRZ30033.1"/>
    </source>
</evidence>
<proteinExistence type="predicted"/>
<sequence>RTFYDATTCYVCQANKCPITDDKAPLGRSARDKFQGLELSDDLLLIGHFICGTWKNNFKKKNHIKHILESFAEVSLLTTLCHNAYINTQESSNAETEAGCFHFSLENILDILVKYLLKFCNLEQYFFDLICR</sequence>
<name>A0A0V1J4Z5_TRIPS</name>
<protein>
    <submittedName>
        <fullName evidence="1">Uncharacterized protein</fullName>
    </submittedName>
</protein>
<gene>
    <name evidence="1" type="ORF">T4C_3831</name>
</gene>